<proteinExistence type="predicted"/>
<evidence type="ECO:0000256" key="1">
    <source>
        <dbReference type="ARBA" id="ARBA00022598"/>
    </source>
</evidence>
<dbReference type="Pfam" id="PF00501">
    <property type="entry name" value="AMP-binding"/>
    <property type="match status" value="1"/>
</dbReference>
<dbReference type="PANTHER" id="PTHR43352:SF1">
    <property type="entry name" value="ANTHRANILATE--COA LIGASE"/>
    <property type="match status" value="1"/>
</dbReference>
<evidence type="ECO:0000256" key="2">
    <source>
        <dbReference type="SAM" id="MobiDB-lite"/>
    </source>
</evidence>
<feature type="domain" description="AMP-dependent synthetase/ligase" evidence="3">
    <location>
        <begin position="14"/>
        <end position="350"/>
    </location>
</feature>
<keyword evidence="6" id="KW-1185">Reference proteome</keyword>
<feature type="compositionally biased region" description="Basic and acidic residues" evidence="2">
    <location>
        <begin position="481"/>
        <end position="491"/>
    </location>
</feature>
<dbReference type="PANTHER" id="PTHR43352">
    <property type="entry name" value="ACETYL-COA SYNTHETASE"/>
    <property type="match status" value="1"/>
</dbReference>
<dbReference type="Gene3D" id="3.40.50.12780">
    <property type="entry name" value="N-terminal domain of ligase-like"/>
    <property type="match status" value="1"/>
</dbReference>
<feature type="domain" description="AMP-binding enzyme C-terminal" evidence="4">
    <location>
        <begin position="401"/>
        <end position="476"/>
    </location>
</feature>
<dbReference type="PROSITE" id="PS00455">
    <property type="entry name" value="AMP_BINDING"/>
    <property type="match status" value="1"/>
</dbReference>
<dbReference type="InterPro" id="IPR020845">
    <property type="entry name" value="AMP-binding_CS"/>
</dbReference>
<dbReference type="Pfam" id="PF13193">
    <property type="entry name" value="AMP-binding_C"/>
    <property type="match status" value="1"/>
</dbReference>
<dbReference type="RefSeq" id="WP_164446335.1">
    <property type="nucleotide sequence ID" value="NZ_SAIY01000002.1"/>
</dbReference>
<dbReference type="InterPro" id="IPR042099">
    <property type="entry name" value="ANL_N_sf"/>
</dbReference>
<evidence type="ECO:0000259" key="3">
    <source>
        <dbReference type="Pfam" id="PF00501"/>
    </source>
</evidence>
<dbReference type="Gene3D" id="3.30.300.30">
    <property type="match status" value="1"/>
</dbReference>
<reference evidence="5 6" key="1">
    <citation type="submission" date="2020-02" db="EMBL/GenBank/DDBJ databases">
        <title>Draft Genome Sequence of Verrucosispora sp. Strain CWR15, Isolated from Gulf of Mexico Sponge.</title>
        <authorList>
            <person name="Kennedy S.J."/>
            <person name="Cella E."/>
            <person name="Azarian T."/>
            <person name="Baker B.J."/>
            <person name="Shaw L.N."/>
        </authorList>
    </citation>
    <scope>NUCLEOTIDE SEQUENCE [LARGE SCALE GENOMIC DNA]</scope>
    <source>
        <strain evidence="5 6">CWR15</strain>
    </source>
</reference>
<accession>A0A6M1KR45</accession>
<evidence type="ECO:0000313" key="5">
    <source>
        <dbReference type="EMBL" id="NGM12458.1"/>
    </source>
</evidence>
<evidence type="ECO:0000259" key="4">
    <source>
        <dbReference type="Pfam" id="PF13193"/>
    </source>
</evidence>
<comment type="caution">
    <text evidence="5">The sequence shown here is derived from an EMBL/GenBank/DDBJ whole genome shotgun (WGS) entry which is preliminary data.</text>
</comment>
<dbReference type="SUPFAM" id="SSF56801">
    <property type="entry name" value="Acetyl-CoA synthetase-like"/>
    <property type="match status" value="1"/>
</dbReference>
<feature type="compositionally biased region" description="Basic and acidic residues" evidence="2">
    <location>
        <begin position="501"/>
        <end position="510"/>
    </location>
</feature>
<gene>
    <name evidence="5" type="ORF">ENC19_07210</name>
</gene>
<organism evidence="5 6">
    <name type="scientific">Verrucosispora sioxanthis</name>
    <dbReference type="NCBI Taxonomy" id="2499994"/>
    <lineage>
        <taxon>Bacteria</taxon>
        <taxon>Bacillati</taxon>
        <taxon>Actinomycetota</taxon>
        <taxon>Actinomycetes</taxon>
        <taxon>Micromonosporales</taxon>
        <taxon>Micromonosporaceae</taxon>
        <taxon>Micromonospora</taxon>
    </lineage>
</organism>
<dbReference type="GO" id="GO:0044550">
    <property type="term" value="P:secondary metabolite biosynthetic process"/>
    <property type="evidence" value="ECO:0007669"/>
    <property type="project" value="TreeGrafter"/>
</dbReference>
<name>A0A6M1KR45_9ACTN</name>
<dbReference type="AlphaFoldDB" id="A0A6M1KR45"/>
<evidence type="ECO:0000313" key="6">
    <source>
        <dbReference type="Proteomes" id="UP000478148"/>
    </source>
</evidence>
<sequence length="517" mass="54828">MNLAATLERRCAERGWAQRPAVREPGRTWSHGAIHDLAGRAARVLASEGIRPGDRVLLALPDSAAWVVSFLAVARAGAVAVLVNPALAAPEHTALVADCTPALVLCPESLADRFTVRTLSPNQLLDRAGRASRAPAVPVAGTDPLYVQYTSGTTGDPKGAVHRHTDPEAYYRYAGLSVVRSNADDVTLSISKLHFAYGFGNAFVFPLFSGSSAVLLPERPSPEAVAELVTEHRVTLLYGVPTSYAQLVAAGDRSAFGSVRAAVSAGEALRPDLAVRAGELLGVPLLDQVGSTEAGHAFCANTVEEHRIGTVGRPVPGYRLRLLDSDGVAVPDEVEGELWVTGETVMTGYLNRPEETARTLVGGWLRTRDLAVRHGDGTYALHGRVDDLEMVGGITLAPQPVEHLIEEHPTVAEAAVIARMDQTGATRLHAFVVPVPGAVTPTVDELARWLDGRVAPFKVPRGVTGLPALPRTPTGKLRRFALREQDPREQRGAGAATRQRAGADRGEAHPVGRAGVA</sequence>
<dbReference type="InterPro" id="IPR000873">
    <property type="entry name" value="AMP-dep_synth/lig_dom"/>
</dbReference>
<feature type="region of interest" description="Disordered" evidence="2">
    <location>
        <begin position="480"/>
        <end position="517"/>
    </location>
</feature>
<protein>
    <submittedName>
        <fullName evidence="5">AMP-binding protein</fullName>
    </submittedName>
</protein>
<dbReference type="InterPro" id="IPR045851">
    <property type="entry name" value="AMP-bd_C_sf"/>
</dbReference>
<dbReference type="InterPro" id="IPR025110">
    <property type="entry name" value="AMP-bd_C"/>
</dbReference>
<dbReference type="EMBL" id="SAIY01000002">
    <property type="protein sequence ID" value="NGM12458.1"/>
    <property type="molecule type" value="Genomic_DNA"/>
</dbReference>
<keyword evidence="1" id="KW-0436">Ligase</keyword>
<dbReference type="Proteomes" id="UP000478148">
    <property type="component" value="Unassembled WGS sequence"/>
</dbReference>
<dbReference type="GO" id="GO:0016878">
    <property type="term" value="F:acid-thiol ligase activity"/>
    <property type="evidence" value="ECO:0007669"/>
    <property type="project" value="TreeGrafter"/>
</dbReference>